<keyword evidence="2" id="KW-1185">Reference proteome</keyword>
<dbReference type="EMBL" id="JAVXUO010002252">
    <property type="protein sequence ID" value="KAK2975016.1"/>
    <property type="molecule type" value="Genomic_DNA"/>
</dbReference>
<accession>A0AA88UAN8</accession>
<reference evidence="1" key="1">
    <citation type="submission" date="2022-12" db="EMBL/GenBank/DDBJ databases">
        <title>Draft genome assemblies for two species of Escallonia (Escalloniales).</title>
        <authorList>
            <person name="Chanderbali A."/>
            <person name="Dervinis C."/>
            <person name="Anghel I."/>
            <person name="Soltis D."/>
            <person name="Soltis P."/>
            <person name="Zapata F."/>
        </authorList>
    </citation>
    <scope>NUCLEOTIDE SEQUENCE</scope>
    <source>
        <strain evidence="1">UCBG92.1500</strain>
        <tissue evidence="1">Leaf</tissue>
    </source>
</reference>
<comment type="caution">
    <text evidence="1">The sequence shown here is derived from an EMBL/GenBank/DDBJ whole genome shotgun (WGS) entry which is preliminary data.</text>
</comment>
<name>A0AA88UAN8_9ASTE</name>
<protein>
    <submittedName>
        <fullName evidence="1">Uncharacterized protein</fullName>
    </submittedName>
</protein>
<dbReference type="PANTHER" id="PTHR47076:SF1">
    <property type="entry name" value="NHL DOMAIN PROTEIN"/>
    <property type="match status" value="1"/>
</dbReference>
<gene>
    <name evidence="1" type="ORF">RJ640_001226</name>
</gene>
<dbReference type="Proteomes" id="UP001187471">
    <property type="component" value="Unassembled WGS sequence"/>
</dbReference>
<dbReference type="AlphaFoldDB" id="A0AA88UAN8"/>
<proteinExistence type="predicted"/>
<evidence type="ECO:0000313" key="1">
    <source>
        <dbReference type="EMBL" id="KAK2975016.1"/>
    </source>
</evidence>
<organism evidence="1 2">
    <name type="scientific">Escallonia rubra</name>
    <dbReference type="NCBI Taxonomy" id="112253"/>
    <lineage>
        <taxon>Eukaryota</taxon>
        <taxon>Viridiplantae</taxon>
        <taxon>Streptophyta</taxon>
        <taxon>Embryophyta</taxon>
        <taxon>Tracheophyta</taxon>
        <taxon>Spermatophyta</taxon>
        <taxon>Magnoliopsida</taxon>
        <taxon>eudicotyledons</taxon>
        <taxon>Gunneridae</taxon>
        <taxon>Pentapetalae</taxon>
        <taxon>asterids</taxon>
        <taxon>campanulids</taxon>
        <taxon>Escalloniales</taxon>
        <taxon>Escalloniaceae</taxon>
        <taxon>Escallonia</taxon>
    </lineage>
</organism>
<sequence length="286" mass="31821">MWLTYPRTLTKAPDYVLVMILRVWNLWPTNPQTLRHLLGAMRNMGRMAMYFFTWLKKKGKEGSPNVGCTISKKGTWNCALAKGILGYDKNNRRLVVVGYAKVLFSKESSRALDMSEYSLKSVPDYRKTNNRGKKLGMQRRACIDDYNTRDDIAPSELMAKIAKNTEASSGGCEKWGRIGHVTGWLPSPLLPCFSGEILSYDETVRGSDVVGSGGGSGSGGRSGKFQYDPLSYALNFDEGPGQNGDLEGSEEDYRFQNFSSRYASMDLGKDGPASMEADYVVSCWIE</sequence>
<evidence type="ECO:0000313" key="2">
    <source>
        <dbReference type="Proteomes" id="UP001187471"/>
    </source>
</evidence>
<dbReference type="PANTHER" id="PTHR47076">
    <property type="entry name" value="NHL DOMAIN PROTEIN"/>
    <property type="match status" value="1"/>
</dbReference>